<organism evidence="2 3">
    <name type="scientific">Larinioides sclopetarius</name>
    <dbReference type="NCBI Taxonomy" id="280406"/>
    <lineage>
        <taxon>Eukaryota</taxon>
        <taxon>Metazoa</taxon>
        <taxon>Ecdysozoa</taxon>
        <taxon>Arthropoda</taxon>
        <taxon>Chelicerata</taxon>
        <taxon>Arachnida</taxon>
        <taxon>Araneae</taxon>
        <taxon>Araneomorphae</taxon>
        <taxon>Entelegynae</taxon>
        <taxon>Araneoidea</taxon>
        <taxon>Araneidae</taxon>
        <taxon>Larinioides</taxon>
    </lineage>
</organism>
<sequence length="60" mass="7431">MRKPSFRNYTDELRRNRNLNWKNSCSSVKMREAPEYICVFELFFICCFSCSVFGYMFMFW</sequence>
<reference evidence="2 3" key="1">
    <citation type="submission" date="2024-04" db="EMBL/GenBank/DDBJ databases">
        <authorList>
            <person name="Rising A."/>
            <person name="Reimegard J."/>
            <person name="Sonavane S."/>
            <person name="Akerstrom W."/>
            <person name="Nylinder S."/>
            <person name="Hedman E."/>
            <person name="Kallberg Y."/>
        </authorList>
    </citation>
    <scope>NUCLEOTIDE SEQUENCE [LARGE SCALE GENOMIC DNA]</scope>
</reference>
<evidence type="ECO:0000313" key="3">
    <source>
        <dbReference type="Proteomes" id="UP001497382"/>
    </source>
</evidence>
<dbReference type="Proteomes" id="UP001497382">
    <property type="component" value="Unassembled WGS sequence"/>
</dbReference>
<evidence type="ECO:0000256" key="1">
    <source>
        <dbReference type="SAM" id="Phobius"/>
    </source>
</evidence>
<accession>A0AAV2BKY6</accession>
<keyword evidence="1" id="KW-1133">Transmembrane helix</keyword>
<proteinExistence type="predicted"/>
<keyword evidence="1" id="KW-0812">Transmembrane</keyword>
<protein>
    <submittedName>
        <fullName evidence="2">Uncharacterized protein</fullName>
    </submittedName>
</protein>
<gene>
    <name evidence="2" type="ORF">LARSCL_LOCUS19626</name>
</gene>
<name>A0AAV2BKY6_9ARAC</name>
<keyword evidence="1" id="KW-0472">Membrane</keyword>
<evidence type="ECO:0000313" key="2">
    <source>
        <dbReference type="EMBL" id="CAL1296089.1"/>
    </source>
</evidence>
<dbReference type="EMBL" id="CAXIEN010000388">
    <property type="protein sequence ID" value="CAL1296089.1"/>
    <property type="molecule type" value="Genomic_DNA"/>
</dbReference>
<feature type="transmembrane region" description="Helical" evidence="1">
    <location>
        <begin position="36"/>
        <end position="58"/>
    </location>
</feature>
<dbReference type="AlphaFoldDB" id="A0AAV2BKY6"/>
<comment type="caution">
    <text evidence="2">The sequence shown here is derived from an EMBL/GenBank/DDBJ whole genome shotgun (WGS) entry which is preliminary data.</text>
</comment>
<keyword evidence="3" id="KW-1185">Reference proteome</keyword>